<keyword evidence="3" id="KW-0732">Signal</keyword>
<dbReference type="EMBL" id="UYYG01001160">
    <property type="protein sequence ID" value="VDN57453.1"/>
    <property type="molecule type" value="Genomic_DNA"/>
</dbReference>
<organism evidence="7 9">
    <name type="scientific">Dracunculus medinensis</name>
    <name type="common">Guinea worm</name>
    <dbReference type="NCBI Taxonomy" id="318479"/>
    <lineage>
        <taxon>Eukaryota</taxon>
        <taxon>Metazoa</taxon>
        <taxon>Ecdysozoa</taxon>
        <taxon>Nematoda</taxon>
        <taxon>Chromadorea</taxon>
        <taxon>Rhabditida</taxon>
        <taxon>Spirurina</taxon>
        <taxon>Dracunculoidea</taxon>
        <taxon>Dracunculidae</taxon>
        <taxon>Dracunculus</taxon>
    </lineage>
</organism>
<dbReference type="SMART" id="SM00306">
    <property type="entry name" value="HintN"/>
    <property type="match status" value="1"/>
</dbReference>
<dbReference type="InterPro" id="IPR052140">
    <property type="entry name" value="Dev_Signal_Hedgehog-like"/>
</dbReference>
<dbReference type="SUPFAM" id="SSF51294">
    <property type="entry name" value="Hedgehog/intein (Hint) domain"/>
    <property type="match status" value="1"/>
</dbReference>
<dbReference type="GO" id="GO:0007267">
    <property type="term" value="P:cell-cell signaling"/>
    <property type="evidence" value="ECO:0007669"/>
    <property type="project" value="InterPro"/>
</dbReference>
<feature type="domain" description="Hint" evidence="4">
    <location>
        <begin position="395"/>
        <end position="439"/>
    </location>
</feature>
<dbReference type="Proteomes" id="UP000038040">
    <property type="component" value="Unplaced"/>
</dbReference>
<protein>
    <submittedName>
        <fullName evidence="9">HintN domain-containing protein</fullName>
    </submittedName>
</protein>
<dbReference type="GO" id="GO:0005576">
    <property type="term" value="C:extracellular region"/>
    <property type="evidence" value="ECO:0007669"/>
    <property type="project" value="UniProtKB-SubCell"/>
</dbReference>
<name>A0A0N4U8A8_DRAME</name>
<evidence type="ECO:0000313" key="6">
    <source>
        <dbReference type="EMBL" id="VDN57453.1"/>
    </source>
</evidence>
<dbReference type="InterPro" id="IPR001657">
    <property type="entry name" value="Hedgehog"/>
</dbReference>
<dbReference type="STRING" id="318479.A0A0N4U8A8"/>
<evidence type="ECO:0000313" key="9">
    <source>
        <dbReference type="WBParaSite" id="DME_0000326701-mRNA-1"/>
    </source>
</evidence>
<keyword evidence="8" id="KW-1185">Reference proteome</keyword>
<dbReference type="OrthoDB" id="5212at2759"/>
<dbReference type="PANTHER" id="PTHR46706">
    <property type="entry name" value="PROTEIN QUA-1-RELATED"/>
    <property type="match status" value="1"/>
</dbReference>
<dbReference type="InterPro" id="IPR003586">
    <property type="entry name" value="Hint_dom_C"/>
</dbReference>
<dbReference type="AlphaFoldDB" id="A0A0N4U8A8"/>
<dbReference type="InterPro" id="IPR001767">
    <property type="entry name" value="Hedgehog_Hint"/>
</dbReference>
<dbReference type="CDD" id="cd00081">
    <property type="entry name" value="Hint"/>
    <property type="match status" value="1"/>
</dbReference>
<gene>
    <name evidence="6" type="ORF">DME_LOCUS7426</name>
</gene>
<evidence type="ECO:0000256" key="1">
    <source>
        <dbReference type="ARBA" id="ARBA00004239"/>
    </source>
</evidence>
<dbReference type="GO" id="GO:0016540">
    <property type="term" value="P:protein autoprocessing"/>
    <property type="evidence" value="ECO:0007669"/>
    <property type="project" value="InterPro"/>
</dbReference>
<evidence type="ECO:0000256" key="3">
    <source>
        <dbReference type="ARBA" id="ARBA00022729"/>
    </source>
</evidence>
<dbReference type="PANTHER" id="PTHR46706:SF12">
    <property type="entry name" value="PROTEIN QUA-1-RELATED"/>
    <property type="match status" value="1"/>
</dbReference>
<dbReference type="SMART" id="SM00305">
    <property type="entry name" value="HintC"/>
    <property type="match status" value="1"/>
</dbReference>
<sequence length="486" mass="56084">MRKKLYTINLYGLQSKCCSFIGMKNAFPLRTIYLNAGESYAGAALWNDNRLIFYDLIKEVHSVVNSNKKVEYSIKISRMPCTTKTPEIGIDYNEEHMSLRSLMPLHSRDLPLSLQNVDEFTQKAMKMNRKSFKKPYFERRRKVPADNEYLYYEEEDDETAGKSFKANKKLISDDSLWPVGHKSKTNIHFAESQGFSKTWDNSDDDYEYELNINKGERSNVYNTDLEESYSSGKSFYLSPNYPFRFAQKDHKKADNDLLLPTLNFARNVQRRPKVHQALTYFGQQPNYLESLQCFSGDMTVKTLNGIKSLKNLTTNDRVLSTEESIISYSPILMFLHRLENEIAEFNLITTVGNKKLKITDYHLIYTNDCNLKDPLRLLYAKDLRKGQCLYSIESQSSFQPVKILSIERVKEIGIYAPLTNSGDIVVNSILTSCHSNVAMQTLQQTFFTLYRRVHAWIASAFDMPPHNDLPFGVSFLATIIESIVPL</sequence>
<dbReference type="Proteomes" id="UP000274756">
    <property type="component" value="Unassembled WGS sequence"/>
</dbReference>
<accession>A0A0N4U8A8</accession>
<dbReference type="Gene3D" id="2.170.16.10">
    <property type="entry name" value="Hedgehog/Intein (Hint) domain"/>
    <property type="match status" value="1"/>
</dbReference>
<evidence type="ECO:0000256" key="2">
    <source>
        <dbReference type="ARBA" id="ARBA00022473"/>
    </source>
</evidence>
<proteinExistence type="predicted"/>
<dbReference type="Pfam" id="PF01079">
    <property type="entry name" value="Hint"/>
    <property type="match status" value="1"/>
</dbReference>
<evidence type="ECO:0000313" key="8">
    <source>
        <dbReference type="Proteomes" id="UP000274756"/>
    </source>
</evidence>
<reference evidence="9" key="1">
    <citation type="submission" date="2017-02" db="UniProtKB">
        <authorList>
            <consortium name="WormBaseParasite"/>
        </authorList>
    </citation>
    <scope>IDENTIFICATION</scope>
</reference>
<reference evidence="6 8" key="2">
    <citation type="submission" date="2018-11" db="EMBL/GenBank/DDBJ databases">
        <authorList>
            <consortium name="Pathogen Informatics"/>
        </authorList>
    </citation>
    <scope>NUCLEOTIDE SEQUENCE [LARGE SCALE GENOMIC DNA]</scope>
</reference>
<evidence type="ECO:0000259" key="4">
    <source>
        <dbReference type="SMART" id="SM00305"/>
    </source>
</evidence>
<evidence type="ECO:0000259" key="5">
    <source>
        <dbReference type="SMART" id="SM00306"/>
    </source>
</evidence>
<comment type="subcellular location">
    <subcellularLocation>
        <location evidence="1">Secreted</location>
        <location evidence="1">Extracellular space</location>
    </subcellularLocation>
</comment>
<dbReference type="WBParaSite" id="DME_0000326701-mRNA-1">
    <property type="protein sequence ID" value="DME_0000326701-mRNA-1"/>
    <property type="gene ID" value="DME_0000326701"/>
</dbReference>
<dbReference type="InterPro" id="IPR036844">
    <property type="entry name" value="Hint_dom_sf"/>
</dbReference>
<dbReference type="InterPro" id="IPR003587">
    <property type="entry name" value="Hint_dom_N"/>
</dbReference>
<feature type="domain" description="Hint" evidence="5">
    <location>
        <begin position="291"/>
        <end position="393"/>
    </location>
</feature>
<evidence type="ECO:0000313" key="7">
    <source>
        <dbReference type="Proteomes" id="UP000038040"/>
    </source>
</evidence>
<dbReference type="PRINTS" id="PR00632">
    <property type="entry name" value="SONICHHOG"/>
</dbReference>
<keyword evidence="2" id="KW-0217">Developmental protein</keyword>